<protein>
    <submittedName>
        <fullName evidence="1">Sulfotransferase family protein</fullName>
    </submittedName>
</protein>
<dbReference type="Proteomes" id="UP000681340">
    <property type="component" value="Unassembled WGS sequence"/>
</dbReference>
<dbReference type="SUPFAM" id="SSF52540">
    <property type="entry name" value="P-loop containing nucleoside triphosphate hydrolases"/>
    <property type="match status" value="1"/>
</dbReference>
<accession>A0A919SX88</accession>
<dbReference type="Gene3D" id="3.40.50.300">
    <property type="entry name" value="P-loop containing nucleotide triphosphate hydrolases"/>
    <property type="match status" value="1"/>
</dbReference>
<evidence type="ECO:0000313" key="1">
    <source>
        <dbReference type="EMBL" id="GIM80167.1"/>
    </source>
</evidence>
<sequence length="229" mass="26029">MRVIGAGFGRTGTTSTKAALELLGLGPVHHMSEVKANPPQIHAWLRVARHGDQGLDAALTDALAGYQSCLDWPGAAYWRELAGCYPDAKVLLTVRDTEQWLDSMEQTIFRNVSRRRGLMWHLRPVLNSLHNRDHGAFLRMTRKVILDRVFDGEAYDRARIREVYERHTAEVVAAIPASRLLVYDVAQGWETLCAFLDVPVPDEPFPRLNDRKGYHSPNHEFGHRLLRRS</sequence>
<proteinExistence type="predicted"/>
<gene>
    <name evidence="1" type="ORF">Aau02nite_89250</name>
</gene>
<dbReference type="InterPro" id="IPR027417">
    <property type="entry name" value="P-loop_NTPase"/>
</dbReference>
<evidence type="ECO:0000313" key="2">
    <source>
        <dbReference type="Proteomes" id="UP000681340"/>
    </source>
</evidence>
<name>A0A919SX88_9ACTN</name>
<keyword evidence="2" id="KW-1185">Reference proteome</keyword>
<dbReference type="RefSeq" id="WP_212994702.1">
    <property type="nucleotide sequence ID" value="NZ_BAABEA010000030.1"/>
</dbReference>
<dbReference type="EMBL" id="BOQL01000093">
    <property type="protein sequence ID" value="GIM80167.1"/>
    <property type="molecule type" value="Genomic_DNA"/>
</dbReference>
<dbReference type="InterPro" id="IPR040632">
    <property type="entry name" value="Sulfotransfer_4"/>
</dbReference>
<organism evidence="1 2">
    <name type="scientific">Actinoplanes auranticolor</name>
    <dbReference type="NCBI Taxonomy" id="47988"/>
    <lineage>
        <taxon>Bacteria</taxon>
        <taxon>Bacillati</taxon>
        <taxon>Actinomycetota</taxon>
        <taxon>Actinomycetes</taxon>
        <taxon>Micromonosporales</taxon>
        <taxon>Micromonosporaceae</taxon>
        <taxon>Actinoplanes</taxon>
    </lineage>
</organism>
<comment type="caution">
    <text evidence="1">The sequence shown here is derived from an EMBL/GenBank/DDBJ whole genome shotgun (WGS) entry which is preliminary data.</text>
</comment>
<dbReference type="PANTHER" id="PTHR36978:SF4">
    <property type="entry name" value="P-LOOP CONTAINING NUCLEOSIDE TRIPHOSPHATE HYDROLASE PROTEIN"/>
    <property type="match status" value="1"/>
</dbReference>
<dbReference type="AlphaFoldDB" id="A0A919SX88"/>
<dbReference type="Pfam" id="PF17784">
    <property type="entry name" value="Sulfotransfer_4"/>
    <property type="match status" value="1"/>
</dbReference>
<dbReference type="PANTHER" id="PTHR36978">
    <property type="entry name" value="P-LOOP CONTAINING NUCLEOTIDE TRIPHOSPHATE HYDROLASE"/>
    <property type="match status" value="1"/>
</dbReference>
<reference evidence="1" key="1">
    <citation type="submission" date="2021-03" db="EMBL/GenBank/DDBJ databases">
        <title>Whole genome shotgun sequence of Actinoplanes auranticolor NBRC 12245.</title>
        <authorList>
            <person name="Komaki H."/>
            <person name="Tamura T."/>
        </authorList>
    </citation>
    <scope>NUCLEOTIDE SEQUENCE</scope>
    <source>
        <strain evidence="1">NBRC 12245</strain>
    </source>
</reference>